<name>A0A369ADU6_9GAMM</name>
<evidence type="ECO:0000256" key="1">
    <source>
        <dbReference type="HAMAP-Rule" id="MF_01584"/>
    </source>
</evidence>
<evidence type="ECO:0000313" key="4">
    <source>
        <dbReference type="Proteomes" id="UP000253506"/>
    </source>
</evidence>
<dbReference type="OrthoDB" id="9784785at2"/>
<keyword evidence="2" id="KW-0175">Coiled coil</keyword>
<protein>
    <submittedName>
        <fullName evidence="3">Uncharacterized protein</fullName>
    </submittedName>
</protein>
<dbReference type="InterPro" id="IPR007432">
    <property type="entry name" value="DUF480"/>
</dbReference>
<evidence type="ECO:0000256" key="2">
    <source>
        <dbReference type="SAM" id="Coils"/>
    </source>
</evidence>
<sequence>MSYHEVNFIEMRVIGCLMEKEITTPDQYPLSLNALVNACNQKSNREPVTQLSELDVQDALDALVTRGLVTEINASHSRVSKYQHRFCNTEFSDLQLSPPETAIICLMFVRGAQTPGELRSRSGRLHTFQSRDEVELALQSLQTKRGGPYVCQLAKEPGKREQRYQECFCSESEYPLSGDVAGSIASSKNDENTLQLEARIVELEVQIQELNEYIQQLENASGL</sequence>
<gene>
    <name evidence="3" type="ORF">DFP77_105131</name>
</gene>
<dbReference type="EMBL" id="QPJQ01000005">
    <property type="protein sequence ID" value="RCX07519.1"/>
    <property type="molecule type" value="Genomic_DNA"/>
</dbReference>
<dbReference type="PANTHER" id="PTHR38768">
    <property type="entry name" value="UPF0502 PROTEIN YCEH"/>
    <property type="match status" value="1"/>
</dbReference>
<accession>A0A369ADU6</accession>
<dbReference type="InterPro" id="IPR036388">
    <property type="entry name" value="WH-like_DNA-bd_sf"/>
</dbReference>
<proteinExistence type="inferred from homology"/>
<organism evidence="3 4">
    <name type="scientific">Marinomonas foliarum</name>
    <dbReference type="NCBI Taxonomy" id="491950"/>
    <lineage>
        <taxon>Bacteria</taxon>
        <taxon>Pseudomonadati</taxon>
        <taxon>Pseudomonadota</taxon>
        <taxon>Gammaproteobacteria</taxon>
        <taxon>Oceanospirillales</taxon>
        <taxon>Oceanospirillaceae</taxon>
        <taxon>Marinomonas</taxon>
    </lineage>
</organism>
<evidence type="ECO:0000313" key="3">
    <source>
        <dbReference type="EMBL" id="RCX07519.1"/>
    </source>
</evidence>
<dbReference type="HAMAP" id="MF_01584">
    <property type="entry name" value="UPF0502"/>
    <property type="match status" value="1"/>
</dbReference>
<reference evidence="3 4" key="1">
    <citation type="submission" date="2018-07" db="EMBL/GenBank/DDBJ databases">
        <title>Genomic Encyclopedia of Type Strains, Phase III (KMG-III): the genomes of soil and plant-associated and newly described type strains.</title>
        <authorList>
            <person name="Whitman W."/>
        </authorList>
    </citation>
    <scope>NUCLEOTIDE SEQUENCE [LARGE SCALE GENOMIC DNA]</scope>
    <source>
        <strain evidence="3 4">CECT 7731</strain>
    </source>
</reference>
<dbReference type="InterPro" id="IPR036390">
    <property type="entry name" value="WH_DNA-bd_sf"/>
</dbReference>
<dbReference type="PANTHER" id="PTHR38768:SF1">
    <property type="entry name" value="UPF0502 PROTEIN YCEH"/>
    <property type="match status" value="1"/>
</dbReference>
<feature type="coiled-coil region" evidence="2">
    <location>
        <begin position="193"/>
        <end position="223"/>
    </location>
</feature>
<comment type="similarity">
    <text evidence="1">Belongs to the UPF0502 family.</text>
</comment>
<dbReference type="AlphaFoldDB" id="A0A369ADU6"/>
<comment type="caution">
    <text evidence="3">The sequence shown here is derived from an EMBL/GenBank/DDBJ whole genome shotgun (WGS) entry which is preliminary data.</text>
</comment>
<dbReference type="Pfam" id="PF04337">
    <property type="entry name" value="DUF480"/>
    <property type="match status" value="1"/>
</dbReference>
<dbReference type="Proteomes" id="UP000253506">
    <property type="component" value="Unassembled WGS sequence"/>
</dbReference>
<dbReference type="RefSeq" id="WP_114411055.1">
    <property type="nucleotide sequence ID" value="NZ_QPJQ01000005.1"/>
</dbReference>
<dbReference type="Gene3D" id="1.10.10.10">
    <property type="entry name" value="Winged helix-like DNA-binding domain superfamily/Winged helix DNA-binding domain"/>
    <property type="match status" value="2"/>
</dbReference>
<dbReference type="SUPFAM" id="SSF46785">
    <property type="entry name" value="Winged helix' DNA-binding domain"/>
    <property type="match status" value="2"/>
</dbReference>